<reference evidence="1 2" key="1">
    <citation type="submission" date="2018-01" db="EMBL/GenBank/DDBJ databases">
        <title>G. obscuriglobus.</title>
        <authorList>
            <person name="Franke J."/>
            <person name="Blomberg W."/>
            <person name="Selmecki A."/>
        </authorList>
    </citation>
    <scope>NUCLEOTIDE SEQUENCE [LARGE SCALE GENOMIC DNA]</scope>
    <source>
        <strain evidence="1 2">DSM 5831</strain>
    </source>
</reference>
<accession>A0A2Z3HKA0</accession>
<evidence type="ECO:0000313" key="1">
    <source>
        <dbReference type="EMBL" id="AWM42254.1"/>
    </source>
</evidence>
<protein>
    <submittedName>
        <fullName evidence="1">Uncharacterized protein</fullName>
    </submittedName>
</protein>
<dbReference type="AlphaFoldDB" id="A0A2Z3HKA0"/>
<dbReference type="EMBL" id="CP025958">
    <property type="protein sequence ID" value="AWM42254.1"/>
    <property type="molecule type" value="Genomic_DNA"/>
</dbReference>
<sequence>MLSPVVTGGGGGGGGGGGVVVVPAPAQVPLHDARDIGPVTVQPAHWLIGSKEHRATPPGHWQQ</sequence>
<organism evidence="1 2">
    <name type="scientific">Gemmata obscuriglobus</name>
    <dbReference type="NCBI Taxonomy" id="114"/>
    <lineage>
        <taxon>Bacteria</taxon>
        <taxon>Pseudomonadati</taxon>
        <taxon>Planctomycetota</taxon>
        <taxon>Planctomycetia</taxon>
        <taxon>Gemmatales</taxon>
        <taxon>Gemmataceae</taxon>
        <taxon>Gemmata</taxon>
    </lineage>
</organism>
<dbReference type="Proteomes" id="UP000245802">
    <property type="component" value="Chromosome"/>
</dbReference>
<proteinExistence type="predicted"/>
<dbReference type="KEGG" id="gog:C1280_14730"/>
<gene>
    <name evidence="1" type="ORF">C1280_14730</name>
</gene>
<keyword evidence="2" id="KW-1185">Reference proteome</keyword>
<name>A0A2Z3HKA0_9BACT</name>
<evidence type="ECO:0000313" key="2">
    <source>
        <dbReference type="Proteomes" id="UP000245802"/>
    </source>
</evidence>